<dbReference type="Gene3D" id="3.30.2310.20">
    <property type="entry name" value="RelE-like"/>
    <property type="match status" value="1"/>
</dbReference>
<keyword evidence="3" id="KW-1185">Reference proteome</keyword>
<accession>A0ABW9MEI9</accession>
<evidence type="ECO:0000313" key="3">
    <source>
        <dbReference type="Proteomes" id="UP001637994"/>
    </source>
</evidence>
<dbReference type="SUPFAM" id="SSF143011">
    <property type="entry name" value="RelE-like"/>
    <property type="match status" value="1"/>
</dbReference>
<organism evidence="2 3">
    <name type="scientific">Anaerococcus kampingae</name>
    <dbReference type="NCBI Taxonomy" id="3115614"/>
    <lineage>
        <taxon>Bacteria</taxon>
        <taxon>Bacillati</taxon>
        <taxon>Bacillota</taxon>
        <taxon>Tissierellia</taxon>
        <taxon>Tissierellales</taxon>
        <taxon>Peptoniphilaceae</taxon>
        <taxon>Anaerococcus</taxon>
    </lineage>
</organism>
<comment type="caution">
    <text evidence="2">The sequence shown here is derived from an EMBL/GenBank/DDBJ whole genome shotgun (WGS) entry which is preliminary data.</text>
</comment>
<reference evidence="2 3" key="1">
    <citation type="journal article" date="2025" name="Anaerobe">
        <title>Description of Anaerococcus kampingiae sp. nov., Anaerococcus groningensis sp. nov., Anaerococcus martiniensis sp. nov., and Anaerococcus cruorum sp. nov., isolated from human clinical specimens.</title>
        <authorList>
            <person name="Boiten K.E."/>
            <person name="Meijer J."/>
            <person name="van Wezel E.M."/>
            <person name="Veloo A.C.M."/>
        </authorList>
    </citation>
    <scope>NUCLEOTIDE SEQUENCE [LARGE SCALE GENOMIC DNA]</scope>
    <source>
        <strain evidence="2 3">ENR0874</strain>
    </source>
</reference>
<dbReference type="InterPro" id="IPR007712">
    <property type="entry name" value="RelE/ParE_toxin"/>
</dbReference>
<dbReference type="EMBL" id="JBGMEF010000031">
    <property type="protein sequence ID" value="MFO3667707.1"/>
    <property type="molecule type" value="Genomic_DNA"/>
</dbReference>
<dbReference type="Proteomes" id="UP001637994">
    <property type="component" value="Unassembled WGS sequence"/>
</dbReference>
<dbReference type="Pfam" id="PF05016">
    <property type="entry name" value="ParE_toxin"/>
    <property type="match status" value="1"/>
</dbReference>
<name>A0ABW9MEI9_9FIRM</name>
<gene>
    <name evidence="2" type="ORF">ACCQ42_07985</name>
</gene>
<keyword evidence="1" id="KW-1277">Toxin-antitoxin system</keyword>
<proteinExistence type="predicted"/>
<sequence>MQKKTYKLSFLPLFQEDLLAITSYISSNLQNPASTYRLVDEIENAIDKRLETPLIFAPFNSKKHRVYPYYRIYVKNYTIFYVVIGDIMEVRRILYSKRDFESIL</sequence>
<dbReference type="RefSeq" id="WP_106461773.1">
    <property type="nucleotide sequence ID" value="NZ_JBGMEF010000031.1"/>
</dbReference>
<evidence type="ECO:0000256" key="1">
    <source>
        <dbReference type="ARBA" id="ARBA00022649"/>
    </source>
</evidence>
<evidence type="ECO:0000313" key="2">
    <source>
        <dbReference type="EMBL" id="MFO3667707.1"/>
    </source>
</evidence>
<dbReference type="InterPro" id="IPR035093">
    <property type="entry name" value="RelE/ParE_toxin_dom_sf"/>
</dbReference>
<protein>
    <submittedName>
        <fullName evidence="2">Type II toxin-antitoxin system RelE/ParE family toxin</fullName>
    </submittedName>
</protein>